<gene>
    <name evidence="1" type="ORF">V1478_006536</name>
</gene>
<organism evidence="1 2">
    <name type="scientific">Vespula squamosa</name>
    <name type="common">Southern yellow jacket</name>
    <name type="synonym">Wasp</name>
    <dbReference type="NCBI Taxonomy" id="30214"/>
    <lineage>
        <taxon>Eukaryota</taxon>
        <taxon>Metazoa</taxon>
        <taxon>Ecdysozoa</taxon>
        <taxon>Arthropoda</taxon>
        <taxon>Hexapoda</taxon>
        <taxon>Insecta</taxon>
        <taxon>Pterygota</taxon>
        <taxon>Neoptera</taxon>
        <taxon>Endopterygota</taxon>
        <taxon>Hymenoptera</taxon>
        <taxon>Apocrita</taxon>
        <taxon>Aculeata</taxon>
        <taxon>Vespoidea</taxon>
        <taxon>Vespidae</taxon>
        <taxon>Vespinae</taxon>
        <taxon>Vespula</taxon>
    </lineage>
</organism>
<proteinExistence type="predicted"/>
<name>A0ABD2B852_VESSQ</name>
<dbReference type="Proteomes" id="UP001607302">
    <property type="component" value="Unassembled WGS sequence"/>
</dbReference>
<dbReference type="EMBL" id="JAUDFV010000132">
    <property type="protein sequence ID" value="KAL2728904.1"/>
    <property type="molecule type" value="Genomic_DNA"/>
</dbReference>
<accession>A0ABD2B852</accession>
<evidence type="ECO:0000313" key="2">
    <source>
        <dbReference type="Proteomes" id="UP001607302"/>
    </source>
</evidence>
<keyword evidence="2" id="KW-1185">Reference proteome</keyword>
<protein>
    <submittedName>
        <fullName evidence="1">Uncharacterized protein</fullName>
    </submittedName>
</protein>
<comment type="caution">
    <text evidence="1">The sequence shown here is derived from an EMBL/GenBank/DDBJ whole genome shotgun (WGS) entry which is preliminary data.</text>
</comment>
<dbReference type="AlphaFoldDB" id="A0ABD2B852"/>
<sequence>MATTLKCPTLQQIAIKGEDINISVAGNIYFVRILAFNHKNVMYHVYDISDKVLRTCVEFISNDYNVSTIDVTEGTKATIKVLAYDHQKQKSVSYVGHSGEYLTIRKIPFKFYKNLDGDPYPVSCYPKKFTSRDTNIRGGRKLESSGSLISTDTSCPMVELSNDEISHASLGLLRLVAKNKQTFKADETTITTTTTTSTSIVNDYYGIKLVQCVVKSIGLWLGLGWPSQGGPDWVGRAHGNRP</sequence>
<evidence type="ECO:0000313" key="1">
    <source>
        <dbReference type="EMBL" id="KAL2728904.1"/>
    </source>
</evidence>
<reference evidence="1 2" key="1">
    <citation type="journal article" date="2024" name="Ann. Entomol. Soc. Am.">
        <title>Genomic analyses of the southern and eastern yellowjacket wasps (Hymenoptera: Vespidae) reveal evolutionary signatures of social life.</title>
        <authorList>
            <person name="Catto M.A."/>
            <person name="Caine P.B."/>
            <person name="Orr S.E."/>
            <person name="Hunt B.G."/>
            <person name="Goodisman M.A.D."/>
        </authorList>
    </citation>
    <scope>NUCLEOTIDE SEQUENCE [LARGE SCALE GENOMIC DNA]</scope>
    <source>
        <strain evidence="1">233</strain>
        <tissue evidence="1">Head and thorax</tissue>
    </source>
</reference>